<evidence type="ECO:0000256" key="3">
    <source>
        <dbReference type="ARBA" id="ARBA00022617"/>
    </source>
</evidence>
<dbReference type="Proteomes" id="UP000247233">
    <property type="component" value="Unassembled WGS sequence"/>
</dbReference>
<organism evidence="10 11">
    <name type="scientific">Aspergillus heteromorphus CBS 117.55</name>
    <dbReference type="NCBI Taxonomy" id="1448321"/>
    <lineage>
        <taxon>Eukaryota</taxon>
        <taxon>Fungi</taxon>
        <taxon>Dikarya</taxon>
        <taxon>Ascomycota</taxon>
        <taxon>Pezizomycotina</taxon>
        <taxon>Eurotiomycetes</taxon>
        <taxon>Eurotiomycetidae</taxon>
        <taxon>Eurotiales</taxon>
        <taxon>Aspergillaceae</taxon>
        <taxon>Aspergillus</taxon>
        <taxon>Aspergillus subgen. Circumdati</taxon>
    </lineage>
</organism>
<comment type="similarity">
    <text evidence="2 9">Belongs to the cytochrome P450 family.</text>
</comment>
<accession>A0A317V1S0</accession>
<dbReference type="Gene3D" id="1.10.630.10">
    <property type="entry name" value="Cytochrome P450"/>
    <property type="match status" value="1"/>
</dbReference>
<dbReference type="PRINTS" id="PR00465">
    <property type="entry name" value="EP450IV"/>
</dbReference>
<sequence>MASQAPGDIPFVRDFDKGKSRFAGYWSLWSNSKDLFQDAYDSFTKHGQPCWIPGSSFSKHLALPHTYLPWLAAQPDSVFHHREAFNDLLKSKWSLGGSKYIMEPWSTRLFVAKLRANLDALIQDFCSELPSAVAEQFGEKRTEWTEVTVYGAMKTIFIRAAGRWMVGPTLCQNGEFNRLAVAYMETVFYVSGILHYTPRILHPLVGPVASLRQQYIIAQAKKLVRPVFEDRLQYLSFSSEKDAPKDFLYEAMKHAYTTRREDFNLHDITIYGLYFYWASCHQISLTATFTMFEILKSDAEYATKSRLQEETVRVFGADGPTWSRATAAQCSLMDSTLRESLRLNSFISRHVFKKIMVDGVQAPDGTALPKGALTCVISRPLHTDHELMTEGGRFIPFRFAAAHEIPEGTPTDGAGKKLTAITPDYLPFGYGKHACPGRFLADAQLKMVLTHMLRYYEIELSPKNPCPRPVIHREATLPPRRAMILVRRRAKA</sequence>
<dbReference type="GO" id="GO:0004497">
    <property type="term" value="F:monooxygenase activity"/>
    <property type="evidence" value="ECO:0007669"/>
    <property type="project" value="UniProtKB-KW"/>
</dbReference>
<keyword evidence="3 8" id="KW-0349">Heme</keyword>
<dbReference type="GO" id="GO:0019748">
    <property type="term" value="P:secondary metabolic process"/>
    <property type="evidence" value="ECO:0007669"/>
    <property type="project" value="UniProtKB-ARBA"/>
</dbReference>
<evidence type="ECO:0000313" key="11">
    <source>
        <dbReference type="Proteomes" id="UP000247233"/>
    </source>
</evidence>
<dbReference type="GO" id="GO:0005506">
    <property type="term" value="F:iron ion binding"/>
    <property type="evidence" value="ECO:0007669"/>
    <property type="project" value="InterPro"/>
</dbReference>
<feature type="binding site" description="axial binding residue" evidence="8">
    <location>
        <position position="435"/>
    </location>
    <ligand>
        <name>heme</name>
        <dbReference type="ChEBI" id="CHEBI:30413"/>
    </ligand>
    <ligandPart>
        <name>Fe</name>
        <dbReference type="ChEBI" id="CHEBI:18248"/>
    </ligandPart>
</feature>
<dbReference type="VEuPathDB" id="FungiDB:BO70DRAFT_345669"/>
<dbReference type="RefSeq" id="XP_025394867.1">
    <property type="nucleotide sequence ID" value="XM_025541508.1"/>
</dbReference>
<evidence type="ECO:0000256" key="5">
    <source>
        <dbReference type="ARBA" id="ARBA00023002"/>
    </source>
</evidence>
<dbReference type="GO" id="GO:0020037">
    <property type="term" value="F:heme binding"/>
    <property type="evidence" value="ECO:0007669"/>
    <property type="project" value="InterPro"/>
</dbReference>
<dbReference type="InterPro" id="IPR017972">
    <property type="entry name" value="Cyt_P450_CS"/>
</dbReference>
<evidence type="ECO:0000256" key="7">
    <source>
        <dbReference type="ARBA" id="ARBA00023033"/>
    </source>
</evidence>
<dbReference type="GO" id="GO:0016705">
    <property type="term" value="F:oxidoreductase activity, acting on paired donors, with incorporation or reduction of molecular oxygen"/>
    <property type="evidence" value="ECO:0007669"/>
    <property type="project" value="InterPro"/>
</dbReference>
<keyword evidence="6 8" id="KW-0408">Iron</keyword>
<evidence type="ECO:0000256" key="6">
    <source>
        <dbReference type="ARBA" id="ARBA00023004"/>
    </source>
</evidence>
<dbReference type="PANTHER" id="PTHR46206">
    <property type="entry name" value="CYTOCHROME P450"/>
    <property type="match status" value="1"/>
</dbReference>
<evidence type="ECO:0000256" key="8">
    <source>
        <dbReference type="PIRSR" id="PIRSR602403-1"/>
    </source>
</evidence>
<comment type="caution">
    <text evidence="10">The sequence shown here is derived from an EMBL/GenBank/DDBJ whole genome shotgun (WGS) entry which is preliminary data.</text>
</comment>
<dbReference type="AlphaFoldDB" id="A0A317V1S0"/>
<dbReference type="Pfam" id="PF00067">
    <property type="entry name" value="p450"/>
    <property type="match status" value="1"/>
</dbReference>
<evidence type="ECO:0000256" key="1">
    <source>
        <dbReference type="ARBA" id="ARBA00001971"/>
    </source>
</evidence>
<dbReference type="InterPro" id="IPR001128">
    <property type="entry name" value="Cyt_P450"/>
</dbReference>
<evidence type="ECO:0000313" key="10">
    <source>
        <dbReference type="EMBL" id="PWY66737.1"/>
    </source>
</evidence>
<dbReference type="GeneID" id="37063745"/>
<gene>
    <name evidence="10" type="ORF">BO70DRAFT_345669</name>
</gene>
<dbReference type="OrthoDB" id="1844152at2759"/>
<dbReference type="InterPro" id="IPR002403">
    <property type="entry name" value="Cyt_P450_E_grp-IV"/>
</dbReference>
<dbReference type="SUPFAM" id="SSF48264">
    <property type="entry name" value="Cytochrome P450"/>
    <property type="match status" value="1"/>
</dbReference>
<name>A0A317V1S0_9EURO</name>
<keyword evidence="5 9" id="KW-0560">Oxidoreductase</keyword>
<evidence type="ECO:0000256" key="2">
    <source>
        <dbReference type="ARBA" id="ARBA00010617"/>
    </source>
</evidence>
<keyword evidence="11" id="KW-1185">Reference proteome</keyword>
<dbReference type="PANTHER" id="PTHR46206:SF1">
    <property type="entry name" value="P450, PUTATIVE (EUROFUNG)-RELATED"/>
    <property type="match status" value="1"/>
</dbReference>
<dbReference type="EMBL" id="MSFL01000043">
    <property type="protein sequence ID" value="PWY66737.1"/>
    <property type="molecule type" value="Genomic_DNA"/>
</dbReference>
<proteinExistence type="inferred from homology"/>
<dbReference type="STRING" id="1448321.A0A317V1S0"/>
<dbReference type="PROSITE" id="PS00086">
    <property type="entry name" value="CYTOCHROME_P450"/>
    <property type="match status" value="1"/>
</dbReference>
<dbReference type="CDD" id="cd11041">
    <property type="entry name" value="CYP503A1-like"/>
    <property type="match status" value="1"/>
</dbReference>
<dbReference type="InterPro" id="IPR036396">
    <property type="entry name" value="Cyt_P450_sf"/>
</dbReference>
<protein>
    <submittedName>
        <fullName evidence="10">Cytochrome P450</fullName>
    </submittedName>
</protein>
<comment type="cofactor">
    <cofactor evidence="1 8">
        <name>heme</name>
        <dbReference type="ChEBI" id="CHEBI:30413"/>
    </cofactor>
</comment>
<evidence type="ECO:0000256" key="9">
    <source>
        <dbReference type="RuleBase" id="RU000461"/>
    </source>
</evidence>
<reference evidence="10 11" key="1">
    <citation type="submission" date="2016-12" db="EMBL/GenBank/DDBJ databases">
        <title>The genomes of Aspergillus section Nigri reveals drivers in fungal speciation.</title>
        <authorList>
            <consortium name="DOE Joint Genome Institute"/>
            <person name="Vesth T.C."/>
            <person name="Nybo J."/>
            <person name="Theobald S."/>
            <person name="Brandl J."/>
            <person name="Frisvad J.C."/>
            <person name="Nielsen K.F."/>
            <person name="Lyhne E.K."/>
            <person name="Kogle M.E."/>
            <person name="Kuo A."/>
            <person name="Riley R."/>
            <person name="Clum A."/>
            <person name="Nolan M."/>
            <person name="Lipzen A."/>
            <person name="Salamov A."/>
            <person name="Henrissat B."/>
            <person name="Wiebenga A."/>
            <person name="De Vries R.P."/>
            <person name="Grigoriev I.V."/>
            <person name="Mortensen U.H."/>
            <person name="Andersen M.R."/>
            <person name="Baker S.E."/>
        </authorList>
    </citation>
    <scope>NUCLEOTIDE SEQUENCE [LARGE SCALE GENOMIC DNA]</scope>
    <source>
        <strain evidence="10 11">CBS 117.55</strain>
    </source>
</reference>
<evidence type="ECO:0000256" key="4">
    <source>
        <dbReference type="ARBA" id="ARBA00022723"/>
    </source>
</evidence>
<keyword evidence="4 8" id="KW-0479">Metal-binding</keyword>
<keyword evidence="7 9" id="KW-0503">Monooxygenase</keyword>